<feature type="domain" description="Potassium channel" evidence="11">
    <location>
        <begin position="296"/>
        <end position="366"/>
    </location>
</feature>
<evidence type="ECO:0000259" key="11">
    <source>
        <dbReference type="Pfam" id="PF07885"/>
    </source>
</evidence>
<evidence type="ECO:0000256" key="10">
    <source>
        <dbReference type="SAM" id="Phobius"/>
    </source>
</evidence>
<dbReference type="AlphaFoldDB" id="M3J637"/>
<keyword evidence="5 8" id="KW-0406">Ion transport</keyword>
<dbReference type="SUPFAM" id="SSF81324">
    <property type="entry name" value="Voltage-gated potassium channels"/>
    <property type="match status" value="2"/>
</dbReference>
<reference evidence="12 13" key="1">
    <citation type="submission" date="2013-02" db="EMBL/GenBank/DDBJ databases">
        <title>Genome sequence of Candida maltosa Xu316, a potential industrial strain for xylitol and ethanol production.</title>
        <authorList>
            <person name="Yu J."/>
            <person name="Wang Q."/>
            <person name="Geng X."/>
            <person name="Bao W."/>
            <person name="He P."/>
            <person name="Cai J."/>
        </authorList>
    </citation>
    <scope>NUCLEOTIDE SEQUENCE [LARGE SCALE GENOMIC DNA]</scope>
    <source>
        <strain evidence="13">Xu316</strain>
    </source>
</reference>
<dbReference type="PANTHER" id="PTHR11003:SF342">
    <property type="entry name" value="OUTWARD-RECTIFIER POTASSIUM CHANNEL TOK1"/>
    <property type="match status" value="1"/>
</dbReference>
<evidence type="ECO:0000256" key="6">
    <source>
        <dbReference type="ARBA" id="ARBA00023136"/>
    </source>
</evidence>
<keyword evidence="13" id="KW-1185">Reference proteome</keyword>
<evidence type="ECO:0000313" key="12">
    <source>
        <dbReference type="EMBL" id="EMG47513.1"/>
    </source>
</evidence>
<dbReference type="InterPro" id="IPR013099">
    <property type="entry name" value="K_chnl_dom"/>
</dbReference>
<keyword evidence="4 10" id="KW-1133">Transmembrane helix</keyword>
<dbReference type="Gene3D" id="1.10.287.70">
    <property type="match status" value="2"/>
</dbReference>
<dbReference type="STRING" id="1245528.M3J637"/>
<dbReference type="EMBL" id="AOGT01001529">
    <property type="protein sequence ID" value="EMG47513.1"/>
    <property type="molecule type" value="Genomic_DNA"/>
</dbReference>
<evidence type="ECO:0000256" key="1">
    <source>
        <dbReference type="ARBA" id="ARBA00004141"/>
    </source>
</evidence>
<keyword evidence="2 8" id="KW-0813">Transport</keyword>
<dbReference type="eggNOG" id="KOG1418">
    <property type="taxonomic scope" value="Eukaryota"/>
</dbReference>
<dbReference type="GO" id="GO:0015271">
    <property type="term" value="F:outward rectifier potassium channel activity"/>
    <property type="evidence" value="ECO:0007669"/>
    <property type="project" value="TreeGrafter"/>
</dbReference>
<feature type="transmembrane region" description="Helical" evidence="10">
    <location>
        <begin position="126"/>
        <end position="156"/>
    </location>
</feature>
<protein>
    <recommendedName>
        <fullName evidence="11">Potassium channel domain-containing protein</fullName>
    </recommendedName>
</protein>
<comment type="similarity">
    <text evidence="8">Belongs to the two pore domain potassium channel (TC 1.A.1.8) family.</text>
</comment>
<dbReference type="InterPro" id="IPR003280">
    <property type="entry name" value="2pore_dom_K_chnl"/>
</dbReference>
<dbReference type="GO" id="GO:0005886">
    <property type="term" value="C:plasma membrane"/>
    <property type="evidence" value="ECO:0007669"/>
    <property type="project" value="TreeGrafter"/>
</dbReference>
<dbReference type="Pfam" id="PF07885">
    <property type="entry name" value="Ion_trans_2"/>
    <property type="match status" value="2"/>
</dbReference>
<dbReference type="PRINTS" id="PR01333">
    <property type="entry name" value="2POREKCHANEL"/>
</dbReference>
<dbReference type="GO" id="GO:0022841">
    <property type="term" value="F:potassium ion leak channel activity"/>
    <property type="evidence" value="ECO:0007669"/>
    <property type="project" value="TreeGrafter"/>
</dbReference>
<evidence type="ECO:0000256" key="9">
    <source>
        <dbReference type="SAM" id="MobiDB-lite"/>
    </source>
</evidence>
<feature type="domain" description="Potassium channel" evidence="11">
    <location>
        <begin position="429"/>
        <end position="500"/>
    </location>
</feature>
<proteinExistence type="inferred from homology"/>
<comment type="caution">
    <text evidence="12">The sequence shown here is derived from an EMBL/GenBank/DDBJ whole genome shotgun (WGS) entry which is preliminary data.</text>
</comment>
<evidence type="ECO:0000256" key="7">
    <source>
        <dbReference type="ARBA" id="ARBA00023303"/>
    </source>
</evidence>
<feature type="transmembrane region" description="Helical" evidence="10">
    <location>
        <begin position="204"/>
        <end position="225"/>
    </location>
</feature>
<dbReference type="PANTHER" id="PTHR11003">
    <property type="entry name" value="POTASSIUM CHANNEL, SUBFAMILY K"/>
    <property type="match status" value="1"/>
</dbReference>
<keyword evidence="7 8" id="KW-0407">Ion channel</keyword>
<feature type="compositionally biased region" description="Acidic residues" evidence="9">
    <location>
        <begin position="562"/>
        <end position="581"/>
    </location>
</feature>
<feature type="non-terminal residue" evidence="12">
    <location>
        <position position="1"/>
    </location>
</feature>
<evidence type="ECO:0000256" key="2">
    <source>
        <dbReference type="ARBA" id="ARBA00022448"/>
    </source>
</evidence>
<feature type="region of interest" description="Disordered" evidence="9">
    <location>
        <begin position="555"/>
        <end position="607"/>
    </location>
</feature>
<keyword evidence="6 10" id="KW-0472">Membrane</keyword>
<dbReference type="HOGENOM" id="CLU_013394_2_0_1"/>
<name>M3J637_CANMX</name>
<feature type="transmembrane region" description="Helical" evidence="10">
    <location>
        <begin position="420"/>
        <end position="440"/>
    </location>
</feature>
<gene>
    <name evidence="12" type="ORF">G210_2128</name>
</gene>
<evidence type="ECO:0000256" key="5">
    <source>
        <dbReference type="ARBA" id="ARBA00023065"/>
    </source>
</evidence>
<accession>M3J637</accession>
<evidence type="ECO:0000256" key="4">
    <source>
        <dbReference type="ARBA" id="ARBA00022989"/>
    </source>
</evidence>
<evidence type="ECO:0000256" key="8">
    <source>
        <dbReference type="RuleBase" id="RU003857"/>
    </source>
</evidence>
<feature type="transmembrane region" description="Helical" evidence="10">
    <location>
        <begin position="446"/>
        <end position="464"/>
    </location>
</feature>
<dbReference type="OrthoDB" id="297496at2759"/>
<evidence type="ECO:0000256" key="3">
    <source>
        <dbReference type="ARBA" id="ARBA00022692"/>
    </source>
</evidence>
<dbReference type="OMA" id="RVFFVSW"/>
<organism evidence="12 13">
    <name type="scientific">Candida maltosa (strain Xu316)</name>
    <name type="common">Yeast</name>
    <dbReference type="NCBI Taxonomy" id="1245528"/>
    <lineage>
        <taxon>Eukaryota</taxon>
        <taxon>Fungi</taxon>
        <taxon>Dikarya</taxon>
        <taxon>Ascomycota</taxon>
        <taxon>Saccharomycotina</taxon>
        <taxon>Pichiomycetes</taxon>
        <taxon>Debaryomycetaceae</taxon>
        <taxon>Candida/Lodderomyces clade</taxon>
        <taxon>Candida</taxon>
    </lineage>
</organism>
<feature type="transmembrane region" description="Helical" evidence="10">
    <location>
        <begin position="245"/>
        <end position="267"/>
    </location>
</feature>
<feature type="transmembrane region" description="Helical" evidence="10">
    <location>
        <begin position="476"/>
        <end position="497"/>
    </location>
</feature>
<comment type="subcellular location">
    <subcellularLocation>
        <location evidence="1">Membrane</location>
        <topology evidence="1">Multi-pass membrane protein</topology>
    </subcellularLocation>
</comment>
<keyword evidence="3 8" id="KW-0812">Transmembrane</keyword>
<dbReference type="GO" id="GO:0030322">
    <property type="term" value="P:stabilization of membrane potential"/>
    <property type="evidence" value="ECO:0007669"/>
    <property type="project" value="TreeGrafter"/>
</dbReference>
<feature type="region of interest" description="Disordered" evidence="9">
    <location>
        <begin position="735"/>
        <end position="756"/>
    </location>
</feature>
<feature type="transmembrane region" description="Helical" evidence="10">
    <location>
        <begin position="342"/>
        <end position="360"/>
    </location>
</feature>
<dbReference type="Proteomes" id="UP000011777">
    <property type="component" value="Unassembled WGS sequence"/>
</dbReference>
<sequence length="756" mass="85832">MSSIKDRISRFFTPQIKSNQKSNVLSIQNNPTFTSFDPQAVKDAMRKARGKIVPDPRFQEKLADKGLEHYQDKLTPLLNNSYHGQNYHSINSNKRPLRSPIALKHALSIPVQSILNLNVRPGEPYFVLWFLISSYFPLISACLGPLANMVSIIALIEHWKVDKVTEKLVPDKRAVVVMNALSLALGIIGNISLLMNFSRSVKYLISQVTSILSWFFASALLAAALLVTHSDLTGVNSQYKASEGYYYAAFTAGFYFACMVILSINFIGYRLKKYPATFNLDQRQRTLMLFTIWFAVWTIIGALVMGTLIEGLSFGSSLYYCIVSFLTIGLGDILPQTSSAKVAVLIFSLVGVLVMGLIVATLRSVILSSAAPAIFWHNVEIARVELIEKLKKKNIHLTPEEAFHKMRVLRRKVRSRHNRNSLILTVAVFMLFWLVGALIFHQIEGWSYFNGMYFCFLCLITIGYGDFAPKTSLGRVFFVSWAVGAVPLMTILVSNVGDTLYDICNDISLWFSTWVFSTKDEYDKVKKLKKKLQEDQEDQLTLNSDLVMREEIHENHEIASLDQEEEEEEEDEEEENADDDSSTPKEEDLGDVFPGSGNVPGGLNSKLTLSTSDIDGLRTRIQKKKEAHETLLIFLEKLKPLINDSLETPKRKYSHRQWSQALKALNSDELPKSLPEDNYDGFWLGDNSPLRLPLIEPNYLVLRIYFKIEMMLRELVDMEIDDLKFLNIDDDTSGDSSYTQNGNRYQRNSGSIRFQK</sequence>
<feature type="transmembrane region" description="Helical" evidence="10">
    <location>
        <begin position="287"/>
        <end position="305"/>
    </location>
</feature>
<feature type="transmembrane region" description="Helical" evidence="10">
    <location>
        <begin position="176"/>
        <end position="197"/>
    </location>
</feature>
<evidence type="ECO:0000313" key="13">
    <source>
        <dbReference type="Proteomes" id="UP000011777"/>
    </source>
</evidence>